<proteinExistence type="predicted"/>
<dbReference type="Pfam" id="PF13302">
    <property type="entry name" value="Acetyltransf_3"/>
    <property type="match status" value="1"/>
</dbReference>
<dbReference type="Gene3D" id="3.40.630.30">
    <property type="match status" value="1"/>
</dbReference>
<dbReference type="OrthoDB" id="9785602at2"/>
<protein>
    <submittedName>
        <fullName evidence="2">Ribosomal-protein-alanine N-acetyltransferase</fullName>
    </submittedName>
</protein>
<dbReference type="GO" id="GO:0008999">
    <property type="term" value="F:protein-N-terminal-alanine acetyltransferase activity"/>
    <property type="evidence" value="ECO:0007669"/>
    <property type="project" value="TreeGrafter"/>
</dbReference>
<dbReference type="RefSeq" id="WP_090841634.1">
    <property type="nucleotide sequence ID" value="NZ_FNIL01000002.1"/>
</dbReference>
<evidence type="ECO:0000259" key="1">
    <source>
        <dbReference type="PROSITE" id="PS51186"/>
    </source>
</evidence>
<dbReference type="PANTHER" id="PTHR43792">
    <property type="entry name" value="GNAT FAMILY, PUTATIVE (AFU_ORTHOLOGUE AFUA_3G00765)-RELATED-RELATED"/>
    <property type="match status" value="1"/>
</dbReference>
<dbReference type="EMBL" id="FNIL01000002">
    <property type="protein sequence ID" value="SDN63724.1"/>
    <property type="molecule type" value="Genomic_DNA"/>
</dbReference>
<evidence type="ECO:0000313" key="3">
    <source>
        <dbReference type="Proteomes" id="UP000198778"/>
    </source>
</evidence>
<sequence>MKMEDFLMNLPSFETPRLILRKVELSDLDDIYAFSSDPEVAHHMTWSVNQSKEETYRNYVEPVLRDYQTGESGDWVIVHMEDEKVIGACSFVKWENSHEKAEIGFVLHKDYWGQGIATEAVREIVRFGFETCRLHRIEGKCNSDNIGSEKVLRKAGFTYEGTLRENELIKGKFCDTKMFSMLKNEFI</sequence>
<dbReference type="CDD" id="cd04301">
    <property type="entry name" value="NAT_SF"/>
    <property type="match status" value="1"/>
</dbReference>
<dbReference type="PANTHER" id="PTHR43792:SF9">
    <property type="entry name" value="RIBOSOMAL-PROTEIN-ALANINE ACETYLTRANSFERASE"/>
    <property type="match status" value="1"/>
</dbReference>
<dbReference type="STRING" id="745820.SAMN04488053_102301"/>
<dbReference type="InterPro" id="IPR051531">
    <property type="entry name" value="N-acetyltransferase"/>
</dbReference>
<dbReference type="GO" id="GO:0005737">
    <property type="term" value="C:cytoplasm"/>
    <property type="evidence" value="ECO:0007669"/>
    <property type="project" value="TreeGrafter"/>
</dbReference>
<feature type="domain" description="N-acetyltransferase" evidence="1">
    <location>
        <begin position="18"/>
        <end position="183"/>
    </location>
</feature>
<dbReference type="SUPFAM" id="SSF55729">
    <property type="entry name" value="Acyl-CoA N-acyltransferases (Nat)"/>
    <property type="match status" value="1"/>
</dbReference>
<gene>
    <name evidence="2" type="ORF">SAMN04488053_102301</name>
</gene>
<accession>A0A1H0D0N5</accession>
<evidence type="ECO:0000313" key="2">
    <source>
        <dbReference type="EMBL" id="SDN63724.1"/>
    </source>
</evidence>
<name>A0A1H0D0N5_9BACI</name>
<keyword evidence="3" id="KW-1185">Reference proteome</keyword>
<reference evidence="3" key="1">
    <citation type="submission" date="2016-10" db="EMBL/GenBank/DDBJ databases">
        <authorList>
            <person name="Varghese N."/>
            <person name="Submissions S."/>
        </authorList>
    </citation>
    <scope>NUCLEOTIDE SEQUENCE [LARGE SCALE GENOMIC DNA]</scope>
    <source>
        <strain evidence="3">CGMCC 1.10369</strain>
    </source>
</reference>
<dbReference type="AlphaFoldDB" id="A0A1H0D0N5"/>
<dbReference type="Proteomes" id="UP000198778">
    <property type="component" value="Unassembled WGS sequence"/>
</dbReference>
<dbReference type="PROSITE" id="PS51186">
    <property type="entry name" value="GNAT"/>
    <property type="match status" value="1"/>
</dbReference>
<dbReference type="InterPro" id="IPR016181">
    <property type="entry name" value="Acyl_CoA_acyltransferase"/>
</dbReference>
<organism evidence="2 3">
    <name type="scientific">Alkalicoccus daliensis</name>
    <dbReference type="NCBI Taxonomy" id="745820"/>
    <lineage>
        <taxon>Bacteria</taxon>
        <taxon>Bacillati</taxon>
        <taxon>Bacillota</taxon>
        <taxon>Bacilli</taxon>
        <taxon>Bacillales</taxon>
        <taxon>Bacillaceae</taxon>
        <taxon>Alkalicoccus</taxon>
    </lineage>
</organism>
<dbReference type="InterPro" id="IPR000182">
    <property type="entry name" value="GNAT_dom"/>
</dbReference>
<keyword evidence="2" id="KW-0808">Transferase</keyword>